<keyword evidence="3" id="KW-1185">Reference proteome</keyword>
<sequence length="352" mass="37134">MPPRPDVAKLLRQSASKLATGAASDPLGIGSVGAIANLAASAAANPFYFAGSTTDLGRATECLAMAAWYEAGDNREDQRSVMQVVLNRVAHPAFPNSVCGVVFQGSQLSTGCQFTFTCDGSLQRRRPSAAALARARQAALAALEGSTYAPVAQATHYHADYVRPWWAGSMLQLAKVGRHIFYRLPGRGGVLPSRQGVAGGEQDFVYLVARSNKPGEAGTPGEVGEAAGPTIEYATSFAMGDAAPAAAPRVVSNAEFLQLDPGSANGRWAISAMARCQGKVNCQVLGYGDAGALEASRSRPSSQRERPLFLFLRDGSSGMDVALWDCQRVSRPDASQCLPASGPQLDRLMRER</sequence>
<keyword evidence="2" id="KW-0378">Hydrolase</keyword>
<dbReference type="InterPro" id="IPR011105">
    <property type="entry name" value="Cell_wall_hydrolase_SleB"/>
</dbReference>
<accession>A0A7S8IVL4</accession>
<name>A0A7S8IVL4_9SPHN</name>
<evidence type="ECO:0000313" key="3">
    <source>
        <dbReference type="Proteomes" id="UP000594459"/>
    </source>
</evidence>
<gene>
    <name evidence="2" type="ORF">IRL76_00675</name>
</gene>
<dbReference type="Gene3D" id="1.10.10.2520">
    <property type="entry name" value="Cell wall hydrolase SleB, domain 1"/>
    <property type="match status" value="1"/>
</dbReference>
<dbReference type="GO" id="GO:0016787">
    <property type="term" value="F:hydrolase activity"/>
    <property type="evidence" value="ECO:0007669"/>
    <property type="project" value="UniProtKB-KW"/>
</dbReference>
<dbReference type="EMBL" id="CP064654">
    <property type="protein sequence ID" value="QPD00325.1"/>
    <property type="molecule type" value="Genomic_DNA"/>
</dbReference>
<evidence type="ECO:0000259" key="1">
    <source>
        <dbReference type="Pfam" id="PF07486"/>
    </source>
</evidence>
<dbReference type="AlphaFoldDB" id="A0A7S8IVL4"/>
<dbReference type="KEGG" id="qso:IRL76_00675"/>
<evidence type="ECO:0000313" key="2">
    <source>
        <dbReference type="EMBL" id="QPD00325.1"/>
    </source>
</evidence>
<proteinExistence type="predicted"/>
<reference evidence="2 3" key="1">
    <citation type="submission" date="2020-11" db="EMBL/GenBank/DDBJ databases">
        <title>The genome sequence of Erythrobacter sp. 6D36.</title>
        <authorList>
            <person name="Liu Y."/>
        </authorList>
    </citation>
    <scope>NUCLEOTIDE SEQUENCE [LARGE SCALE GENOMIC DNA]</scope>
    <source>
        <strain evidence="2 3">6D36</strain>
    </source>
</reference>
<protein>
    <submittedName>
        <fullName evidence="2">Cell wall hydrolase</fullName>
    </submittedName>
</protein>
<dbReference type="Proteomes" id="UP000594459">
    <property type="component" value="Chromosome"/>
</dbReference>
<organism evidence="2 3">
    <name type="scientific">Qipengyuania soli</name>
    <dbReference type="NCBI Taxonomy" id="2782568"/>
    <lineage>
        <taxon>Bacteria</taxon>
        <taxon>Pseudomonadati</taxon>
        <taxon>Pseudomonadota</taxon>
        <taxon>Alphaproteobacteria</taxon>
        <taxon>Sphingomonadales</taxon>
        <taxon>Erythrobacteraceae</taxon>
        <taxon>Qipengyuania</taxon>
    </lineage>
</organism>
<dbReference type="Pfam" id="PF07486">
    <property type="entry name" value="Hydrolase_2"/>
    <property type="match status" value="1"/>
</dbReference>
<feature type="domain" description="Cell wall hydrolase SleB" evidence="1">
    <location>
        <begin position="73"/>
        <end position="182"/>
    </location>
</feature>
<dbReference type="InterPro" id="IPR042047">
    <property type="entry name" value="SleB_dom1"/>
</dbReference>